<sequence>MTFEARKVVVARPDISPSAADSLEEPIVVARAKGVCVTPKDSQRK</sequence>
<protein>
    <submittedName>
        <fullName evidence="1">3-aminobutyryl-CoA ammonia lyase</fullName>
        <ecNumber evidence="1">4.3.1.14</ecNumber>
    </submittedName>
</protein>
<keyword evidence="1" id="KW-0456">Lyase</keyword>
<dbReference type="EC" id="4.3.1.14" evidence="1"/>
<name>A0A645FEK0_9ZZZZ</name>
<accession>A0A645FEK0</accession>
<dbReference type="EMBL" id="VSSQ01058030">
    <property type="protein sequence ID" value="MPN11769.1"/>
    <property type="molecule type" value="Genomic_DNA"/>
</dbReference>
<dbReference type="AlphaFoldDB" id="A0A645FEK0"/>
<proteinExistence type="predicted"/>
<comment type="caution">
    <text evidence="1">The sequence shown here is derived from an EMBL/GenBank/DDBJ whole genome shotgun (WGS) entry which is preliminary data.</text>
</comment>
<reference evidence="1" key="1">
    <citation type="submission" date="2019-08" db="EMBL/GenBank/DDBJ databases">
        <authorList>
            <person name="Kucharzyk K."/>
            <person name="Murdoch R.W."/>
            <person name="Higgins S."/>
            <person name="Loffler F."/>
        </authorList>
    </citation>
    <scope>NUCLEOTIDE SEQUENCE</scope>
</reference>
<organism evidence="1">
    <name type="scientific">bioreactor metagenome</name>
    <dbReference type="NCBI Taxonomy" id="1076179"/>
    <lineage>
        <taxon>unclassified sequences</taxon>
        <taxon>metagenomes</taxon>
        <taxon>ecological metagenomes</taxon>
    </lineage>
</organism>
<dbReference type="GO" id="GO:0047459">
    <property type="term" value="F:3-aminobutyryl-CoA ammonia-lyase activity"/>
    <property type="evidence" value="ECO:0007669"/>
    <property type="project" value="UniProtKB-EC"/>
</dbReference>
<evidence type="ECO:0000313" key="1">
    <source>
        <dbReference type="EMBL" id="MPN11769.1"/>
    </source>
</evidence>
<gene>
    <name evidence="1" type="primary">kal_13</name>
    <name evidence="1" type="ORF">SDC9_159077</name>
</gene>